<name>A0A5B2V6Z0_9HYPH</name>
<organism evidence="1 2">
    <name type="scientific">Salinarimonas soli</name>
    <dbReference type="NCBI Taxonomy" id="1638099"/>
    <lineage>
        <taxon>Bacteria</taxon>
        <taxon>Pseudomonadati</taxon>
        <taxon>Pseudomonadota</taxon>
        <taxon>Alphaproteobacteria</taxon>
        <taxon>Hyphomicrobiales</taxon>
        <taxon>Salinarimonadaceae</taxon>
        <taxon>Salinarimonas</taxon>
    </lineage>
</organism>
<accession>A0A5B2V6Z0</accession>
<reference evidence="1 2" key="2">
    <citation type="submission" date="2019-09" db="EMBL/GenBank/DDBJ databases">
        <authorList>
            <person name="Jin C."/>
        </authorList>
    </citation>
    <scope>NUCLEOTIDE SEQUENCE [LARGE SCALE GENOMIC DNA]</scope>
    <source>
        <strain evidence="1 2">BN140002</strain>
    </source>
</reference>
<dbReference type="Proteomes" id="UP000323142">
    <property type="component" value="Unassembled WGS sequence"/>
</dbReference>
<evidence type="ECO:0000313" key="1">
    <source>
        <dbReference type="EMBL" id="KAA2234721.1"/>
    </source>
</evidence>
<dbReference type="RefSeq" id="WP_149822040.1">
    <property type="nucleotide sequence ID" value="NZ_VUOA01000045.1"/>
</dbReference>
<evidence type="ECO:0008006" key="3">
    <source>
        <dbReference type="Google" id="ProtNLM"/>
    </source>
</evidence>
<reference evidence="1 2" key="1">
    <citation type="submission" date="2019-09" db="EMBL/GenBank/DDBJ databases">
        <title>Salinarimonas rosea gen. nov., sp. nov., a new member of the a-2 subgroup of the Proteobacteria.</title>
        <authorList>
            <person name="Liu J."/>
        </authorList>
    </citation>
    <scope>NUCLEOTIDE SEQUENCE [LARGE SCALE GENOMIC DNA]</scope>
    <source>
        <strain evidence="1 2">BN140002</strain>
    </source>
</reference>
<comment type="caution">
    <text evidence="1">The sequence shown here is derived from an EMBL/GenBank/DDBJ whole genome shotgun (WGS) entry which is preliminary data.</text>
</comment>
<keyword evidence="2" id="KW-1185">Reference proteome</keyword>
<dbReference type="OrthoDB" id="7847400at2"/>
<gene>
    <name evidence="1" type="ORF">F0L46_23440</name>
</gene>
<protein>
    <recommendedName>
        <fullName evidence="3">Flagellar basal body-associated protein FliL</fullName>
    </recommendedName>
</protein>
<dbReference type="EMBL" id="VUOA01000045">
    <property type="protein sequence ID" value="KAA2234721.1"/>
    <property type="molecule type" value="Genomic_DNA"/>
</dbReference>
<sequence>MIRTVLTGLWMCLVVAVTSHLVVDYRAKAAGAKGDDRFYGLTYKKTRVVTVPIIANGAIDGYVVAQFVFTGDAEQLRDAPLPPESYIVDEAYQAIFSSPDVDFRRMKSFDMQAFLRGVVQRSNGRLGRDVVRDLMVEEFNFVDKAQVR</sequence>
<proteinExistence type="predicted"/>
<dbReference type="AlphaFoldDB" id="A0A5B2V6Z0"/>
<evidence type="ECO:0000313" key="2">
    <source>
        <dbReference type="Proteomes" id="UP000323142"/>
    </source>
</evidence>